<dbReference type="InterPro" id="IPR035451">
    <property type="entry name" value="Ada-like_dom_sf"/>
</dbReference>
<dbReference type="AlphaFoldDB" id="A0A0R2LGZ0"/>
<dbReference type="EMBL" id="JQCF01000001">
    <property type="protein sequence ID" value="KRO00854.1"/>
    <property type="molecule type" value="Genomic_DNA"/>
</dbReference>
<dbReference type="Pfam" id="PF03217">
    <property type="entry name" value="SlpA"/>
    <property type="match status" value="1"/>
</dbReference>
<feature type="signal peptide" evidence="1">
    <location>
        <begin position="1"/>
        <end position="26"/>
    </location>
</feature>
<dbReference type="OrthoDB" id="2304486at2"/>
<dbReference type="STRING" id="993692.IV57_GL000175"/>
<sequence>MKKSIISSLIASTLLLVGSIAPVVVSADTTTAGVMNLADKGTLTTSKMAFLFSLNGNSFTQVASRALGPNSAWIYDKSIKGADGLTYYRVSTNEWVGSDELSQINGTGSNISRTKTTIYIGNWSAAVLDANGNKTGNILPARSAWVAFDDQVTINGGSYYQIGSDQYVSTYDTGSAPVVNIDNNNNNTTTDTSYSGSIIGNSDSKIYHVPGQRGYNIKAYHTVYFNTEQDAINAGYRKAKV</sequence>
<evidence type="ECO:0000256" key="1">
    <source>
        <dbReference type="SAM" id="SignalP"/>
    </source>
</evidence>
<dbReference type="SUPFAM" id="SSF57884">
    <property type="entry name" value="Ada DNA repair protein, N-terminal domain (N-Ada 10)"/>
    <property type="match status" value="1"/>
</dbReference>
<evidence type="ECO:0000259" key="2">
    <source>
        <dbReference type="Pfam" id="PF03217"/>
    </source>
</evidence>
<feature type="chain" id="PRO_5038587132" description="S-layer protein C-terminal domain-containing protein" evidence="1">
    <location>
        <begin position="27"/>
        <end position="241"/>
    </location>
</feature>
<dbReference type="PATRIC" id="fig|993692.3.peg.176"/>
<proteinExistence type="predicted"/>
<accession>A0A0R2LGZ0</accession>
<feature type="domain" description="S-layer protein C-terminal" evidence="2">
    <location>
        <begin position="110"/>
        <end position="169"/>
    </location>
</feature>
<dbReference type="RefSeq" id="WP_057879591.1">
    <property type="nucleotide sequence ID" value="NZ_JQCF01000001.1"/>
</dbReference>
<dbReference type="InterPro" id="IPR024968">
    <property type="entry name" value="SlpA_C_lactobacillus"/>
</dbReference>
<evidence type="ECO:0000313" key="3">
    <source>
        <dbReference type="EMBL" id="KRO00854.1"/>
    </source>
</evidence>
<organism evidence="3 4">
    <name type="scientific">Companilactobacillus kimchiensis</name>
    <dbReference type="NCBI Taxonomy" id="993692"/>
    <lineage>
        <taxon>Bacteria</taxon>
        <taxon>Bacillati</taxon>
        <taxon>Bacillota</taxon>
        <taxon>Bacilli</taxon>
        <taxon>Lactobacillales</taxon>
        <taxon>Lactobacillaceae</taxon>
        <taxon>Companilactobacillus</taxon>
    </lineage>
</organism>
<reference evidence="3 4" key="1">
    <citation type="journal article" date="2015" name="Genome Announc.">
        <title>Expanding the biotechnology potential of lactobacilli through comparative genomics of 213 strains and associated genera.</title>
        <authorList>
            <person name="Sun Z."/>
            <person name="Harris H.M."/>
            <person name="McCann A."/>
            <person name="Guo C."/>
            <person name="Argimon S."/>
            <person name="Zhang W."/>
            <person name="Yang X."/>
            <person name="Jeffery I.B."/>
            <person name="Cooney J.C."/>
            <person name="Kagawa T.F."/>
            <person name="Liu W."/>
            <person name="Song Y."/>
            <person name="Salvetti E."/>
            <person name="Wrobel A."/>
            <person name="Rasinkangas P."/>
            <person name="Parkhill J."/>
            <person name="Rea M.C."/>
            <person name="O'Sullivan O."/>
            <person name="Ritari J."/>
            <person name="Douillard F.P."/>
            <person name="Paul Ross R."/>
            <person name="Yang R."/>
            <person name="Briner A.E."/>
            <person name="Felis G.E."/>
            <person name="de Vos W.M."/>
            <person name="Barrangou R."/>
            <person name="Klaenhammer T.R."/>
            <person name="Caufield P.W."/>
            <person name="Cui Y."/>
            <person name="Zhang H."/>
            <person name="O'Toole P.W."/>
        </authorList>
    </citation>
    <scope>NUCLEOTIDE SEQUENCE [LARGE SCALE GENOMIC DNA]</scope>
    <source>
        <strain evidence="3 4">DSM 24716</strain>
    </source>
</reference>
<comment type="caution">
    <text evidence="3">The sequence shown here is derived from an EMBL/GenBank/DDBJ whole genome shotgun (WGS) entry which is preliminary data.</text>
</comment>
<dbReference type="Gene3D" id="3.40.10.10">
    <property type="entry name" value="DNA Methylphosphotriester Repair Domain"/>
    <property type="match status" value="1"/>
</dbReference>
<dbReference type="Proteomes" id="UP000051006">
    <property type="component" value="Unassembled WGS sequence"/>
</dbReference>
<name>A0A0R2LGZ0_9LACO</name>
<keyword evidence="4" id="KW-1185">Reference proteome</keyword>
<gene>
    <name evidence="3" type="ORF">IV57_GL000175</name>
</gene>
<protein>
    <recommendedName>
        <fullName evidence="2">S-layer protein C-terminal domain-containing protein</fullName>
    </recommendedName>
</protein>
<keyword evidence="1" id="KW-0732">Signal</keyword>
<evidence type="ECO:0000313" key="4">
    <source>
        <dbReference type="Proteomes" id="UP000051006"/>
    </source>
</evidence>